<evidence type="ECO:0000313" key="9">
    <source>
        <dbReference type="EMBL" id="MXN16971.1"/>
    </source>
</evidence>
<dbReference type="PANTHER" id="PTHR48111">
    <property type="entry name" value="REGULATOR OF RPOS"/>
    <property type="match status" value="1"/>
</dbReference>
<dbReference type="SUPFAM" id="SSF46894">
    <property type="entry name" value="C-terminal effector domain of the bipartite response regulators"/>
    <property type="match status" value="1"/>
</dbReference>
<gene>
    <name evidence="9" type="ORF">GR170_03930</name>
</gene>
<evidence type="ECO:0000256" key="6">
    <source>
        <dbReference type="PROSITE-ProRule" id="PRU00169"/>
    </source>
</evidence>
<keyword evidence="5" id="KW-0804">Transcription</keyword>
<dbReference type="PROSITE" id="PS50110">
    <property type="entry name" value="RESPONSE_REGULATORY"/>
    <property type="match status" value="1"/>
</dbReference>
<dbReference type="Pfam" id="PF00196">
    <property type="entry name" value="GerE"/>
    <property type="match status" value="1"/>
</dbReference>
<keyword evidence="10" id="KW-1185">Reference proteome</keyword>
<feature type="domain" description="Response regulatory" evidence="8">
    <location>
        <begin position="7"/>
        <end position="123"/>
    </location>
</feature>
<reference evidence="9 10" key="1">
    <citation type="submission" date="2019-12" db="EMBL/GenBank/DDBJ databases">
        <authorList>
            <person name="Li M."/>
        </authorList>
    </citation>
    <scope>NUCLEOTIDE SEQUENCE [LARGE SCALE GENOMIC DNA]</scope>
    <source>
        <strain evidence="9 10">GBMRC 2024</strain>
    </source>
</reference>
<name>A0A6L7FYW5_9RHOB</name>
<dbReference type="PROSITE" id="PS50043">
    <property type="entry name" value="HTH_LUXR_2"/>
    <property type="match status" value="1"/>
</dbReference>
<evidence type="ECO:0000256" key="3">
    <source>
        <dbReference type="ARBA" id="ARBA00023015"/>
    </source>
</evidence>
<evidence type="ECO:0000256" key="4">
    <source>
        <dbReference type="ARBA" id="ARBA00023125"/>
    </source>
</evidence>
<dbReference type="Proteomes" id="UP000477911">
    <property type="component" value="Unassembled WGS sequence"/>
</dbReference>
<dbReference type="PRINTS" id="PR00038">
    <property type="entry name" value="HTHLUXR"/>
</dbReference>
<dbReference type="GO" id="GO:0005829">
    <property type="term" value="C:cytosol"/>
    <property type="evidence" value="ECO:0007669"/>
    <property type="project" value="TreeGrafter"/>
</dbReference>
<comment type="caution">
    <text evidence="9">The sequence shown here is derived from an EMBL/GenBank/DDBJ whole genome shotgun (WGS) entry which is preliminary data.</text>
</comment>
<dbReference type="Gene3D" id="3.40.50.2300">
    <property type="match status" value="1"/>
</dbReference>
<evidence type="ECO:0000256" key="5">
    <source>
        <dbReference type="ARBA" id="ARBA00023163"/>
    </source>
</evidence>
<dbReference type="GO" id="GO:0000156">
    <property type="term" value="F:phosphorelay response regulator activity"/>
    <property type="evidence" value="ECO:0007669"/>
    <property type="project" value="TreeGrafter"/>
</dbReference>
<evidence type="ECO:0000259" key="7">
    <source>
        <dbReference type="PROSITE" id="PS50043"/>
    </source>
</evidence>
<keyword evidence="3" id="KW-0805">Transcription regulation</keyword>
<dbReference type="SMART" id="SM00448">
    <property type="entry name" value="REC"/>
    <property type="match status" value="1"/>
</dbReference>
<dbReference type="InterPro" id="IPR001789">
    <property type="entry name" value="Sig_transdc_resp-reg_receiver"/>
</dbReference>
<protein>
    <submittedName>
        <fullName evidence="9">Response regulator</fullName>
    </submittedName>
</protein>
<evidence type="ECO:0000256" key="1">
    <source>
        <dbReference type="ARBA" id="ARBA00022553"/>
    </source>
</evidence>
<accession>A0A6L7FYW5</accession>
<dbReference type="SMART" id="SM00421">
    <property type="entry name" value="HTH_LUXR"/>
    <property type="match status" value="1"/>
</dbReference>
<dbReference type="RefSeq" id="WP_160891827.1">
    <property type="nucleotide sequence ID" value="NZ_WUMU01000003.1"/>
</dbReference>
<feature type="domain" description="HTH luxR-type" evidence="7">
    <location>
        <begin position="230"/>
        <end position="295"/>
    </location>
</feature>
<keyword evidence="1 6" id="KW-0597">Phosphoprotein</keyword>
<dbReference type="Pfam" id="PF00072">
    <property type="entry name" value="Response_reg"/>
    <property type="match status" value="1"/>
</dbReference>
<dbReference type="AlphaFoldDB" id="A0A6L7FYW5"/>
<dbReference type="CDD" id="cd06170">
    <property type="entry name" value="LuxR_C_like"/>
    <property type="match status" value="1"/>
</dbReference>
<evidence type="ECO:0000259" key="8">
    <source>
        <dbReference type="PROSITE" id="PS50110"/>
    </source>
</evidence>
<dbReference type="Gene3D" id="1.10.10.10">
    <property type="entry name" value="Winged helix-like DNA-binding domain superfamily/Winged helix DNA-binding domain"/>
    <property type="match status" value="1"/>
</dbReference>
<dbReference type="GO" id="GO:0006355">
    <property type="term" value="P:regulation of DNA-templated transcription"/>
    <property type="evidence" value="ECO:0007669"/>
    <property type="project" value="InterPro"/>
</dbReference>
<feature type="modified residue" description="4-aspartylphosphate" evidence="6">
    <location>
        <position position="56"/>
    </location>
</feature>
<dbReference type="GO" id="GO:0000976">
    <property type="term" value="F:transcription cis-regulatory region binding"/>
    <property type="evidence" value="ECO:0007669"/>
    <property type="project" value="TreeGrafter"/>
</dbReference>
<dbReference type="InterPro" id="IPR016032">
    <property type="entry name" value="Sig_transdc_resp-reg_C-effctor"/>
</dbReference>
<sequence>MTDLGETVLIVDDSPEALGLLTDTLEAEGLTVLVATSGQGALDLLAKVEPHVILMDGVMPGLDGFQTTRAIKQTPGRDHIPVIFMTGLTDTHHVVAGLAAGGVDYVTKPIKLEEMIARIRVHMANARRSEGARAALDATGRSLLSLSEDGRLLWSTPRAEEMLAGLLPGGRLVLDDLLAAQLLSARGSAGGAVRVALEGGQVEFTYLNPVRPGEYLFRVTEEVPGAREALLRERFTLTQREAEVLVWLAAGKSNLDISEILGNSAATVKKHLLQIYAKLGAENRATAAAMAVQVLAERG</sequence>
<keyword evidence="4" id="KW-0238">DNA-binding</keyword>
<dbReference type="PANTHER" id="PTHR48111:SF1">
    <property type="entry name" value="TWO-COMPONENT RESPONSE REGULATOR ORR33"/>
    <property type="match status" value="1"/>
</dbReference>
<dbReference type="InterPro" id="IPR036388">
    <property type="entry name" value="WH-like_DNA-bd_sf"/>
</dbReference>
<dbReference type="InterPro" id="IPR011006">
    <property type="entry name" value="CheY-like_superfamily"/>
</dbReference>
<dbReference type="InterPro" id="IPR039420">
    <property type="entry name" value="WalR-like"/>
</dbReference>
<organism evidence="9 10">
    <name type="scientific">Pseudooceanicola albus</name>
    <dbReference type="NCBI Taxonomy" id="2692189"/>
    <lineage>
        <taxon>Bacteria</taxon>
        <taxon>Pseudomonadati</taxon>
        <taxon>Pseudomonadota</taxon>
        <taxon>Alphaproteobacteria</taxon>
        <taxon>Rhodobacterales</taxon>
        <taxon>Paracoccaceae</taxon>
        <taxon>Pseudooceanicola</taxon>
    </lineage>
</organism>
<dbReference type="GO" id="GO:0032993">
    <property type="term" value="C:protein-DNA complex"/>
    <property type="evidence" value="ECO:0007669"/>
    <property type="project" value="TreeGrafter"/>
</dbReference>
<dbReference type="InterPro" id="IPR000792">
    <property type="entry name" value="Tscrpt_reg_LuxR_C"/>
</dbReference>
<evidence type="ECO:0000313" key="10">
    <source>
        <dbReference type="Proteomes" id="UP000477911"/>
    </source>
</evidence>
<evidence type="ECO:0000256" key="2">
    <source>
        <dbReference type="ARBA" id="ARBA00023012"/>
    </source>
</evidence>
<keyword evidence="2" id="KW-0902">Two-component regulatory system</keyword>
<dbReference type="EMBL" id="WUMU01000003">
    <property type="protein sequence ID" value="MXN16971.1"/>
    <property type="molecule type" value="Genomic_DNA"/>
</dbReference>
<dbReference type="SUPFAM" id="SSF52172">
    <property type="entry name" value="CheY-like"/>
    <property type="match status" value="1"/>
</dbReference>
<proteinExistence type="predicted"/>